<dbReference type="InterPro" id="IPR013154">
    <property type="entry name" value="ADH-like_N"/>
</dbReference>
<dbReference type="InterPro" id="IPR020843">
    <property type="entry name" value="ER"/>
</dbReference>
<feature type="domain" description="Enoyl reductase (ER)" evidence="1">
    <location>
        <begin position="13"/>
        <end position="364"/>
    </location>
</feature>
<proteinExistence type="predicted"/>
<dbReference type="CDD" id="cd08249">
    <property type="entry name" value="enoyl_reductase_like"/>
    <property type="match status" value="1"/>
</dbReference>
<dbReference type="SUPFAM" id="SSF51735">
    <property type="entry name" value="NAD(P)-binding Rossmann-fold domains"/>
    <property type="match status" value="1"/>
</dbReference>
<dbReference type="SMART" id="SM00829">
    <property type="entry name" value="PKS_ER"/>
    <property type="match status" value="1"/>
</dbReference>
<dbReference type="Gene3D" id="3.90.180.10">
    <property type="entry name" value="Medium-chain alcohol dehydrogenases, catalytic domain"/>
    <property type="match status" value="1"/>
</dbReference>
<dbReference type="InterPro" id="IPR013149">
    <property type="entry name" value="ADH-like_C"/>
</dbReference>
<accession>A0AAN6GUY5</accession>
<dbReference type="Pfam" id="PF08240">
    <property type="entry name" value="ADH_N"/>
    <property type="match status" value="1"/>
</dbReference>
<evidence type="ECO:0000259" key="1">
    <source>
        <dbReference type="SMART" id="SM00829"/>
    </source>
</evidence>
<dbReference type="Pfam" id="PF00107">
    <property type="entry name" value="ADH_zinc_N"/>
    <property type="match status" value="1"/>
</dbReference>
<dbReference type="InterPro" id="IPR047122">
    <property type="entry name" value="Trans-enoyl_RdTase-like"/>
</dbReference>
<dbReference type="AlphaFoldDB" id="A0AAN6GUY5"/>
<reference evidence="2" key="1">
    <citation type="journal article" date="2023" name="PhytoFront">
        <title>Draft Genome Resources of Seven Strains of Tilletia horrida, Causal Agent of Kernel Smut of Rice.</title>
        <authorList>
            <person name="Khanal S."/>
            <person name="Antony Babu S."/>
            <person name="Zhou X.G."/>
        </authorList>
    </citation>
    <scope>NUCLEOTIDE SEQUENCE</scope>
    <source>
        <strain evidence="2">TX6</strain>
    </source>
</reference>
<sequence length="368" mass="38747">MSVPAKSQALVTADVHTAKVQLVDTPKPSANEALIKVLSVTLNPTDWKHIEFIAPPGKVVGCDFTGTIVSLPESSKAPYKNLQVGDRVAGYVHGSFTEHGSFAEYITLEPELLIKVPDNVSSEVAASAGIGGCTAAQALFAPDRLALKLPEPADSLPPIDSSLPPVLIWSGSTSVGQWAIQLARAAGYHVITTASPKNHDLVTSLGASDVYDYRDEATPAKIAEKYPNLGLALDCISENGSQQTVVKSLGKNPPGGKGRVVVLLKPDKDAIAVRSDVEIIHTLIYTALGHEFSYGPKSAYSAEQVSQDKANLAAFRSGDGLFTALFAKGLIKGNKVVTLEGGLHGIMDGLSRLKQGLSAEKLAYVISV</sequence>
<evidence type="ECO:0000313" key="3">
    <source>
        <dbReference type="Proteomes" id="UP001176517"/>
    </source>
</evidence>
<protein>
    <submittedName>
        <fullName evidence="2">Zinc-binding oxidoreductase alcohol dehydrogenase</fullName>
    </submittedName>
</protein>
<dbReference type="Gene3D" id="3.40.50.720">
    <property type="entry name" value="NAD(P)-binding Rossmann-like Domain"/>
    <property type="match status" value="1"/>
</dbReference>
<dbReference type="Proteomes" id="UP001176517">
    <property type="component" value="Unassembled WGS sequence"/>
</dbReference>
<organism evidence="2 3">
    <name type="scientific">Tilletia horrida</name>
    <dbReference type="NCBI Taxonomy" id="155126"/>
    <lineage>
        <taxon>Eukaryota</taxon>
        <taxon>Fungi</taxon>
        <taxon>Dikarya</taxon>
        <taxon>Basidiomycota</taxon>
        <taxon>Ustilaginomycotina</taxon>
        <taxon>Exobasidiomycetes</taxon>
        <taxon>Tilletiales</taxon>
        <taxon>Tilletiaceae</taxon>
        <taxon>Tilletia</taxon>
    </lineage>
</organism>
<dbReference type="InterPro" id="IPR011032">
    <property type="entry name" value="GroES-like_sf"/>
</dbReference>
<dbReference type="SUPFAM" id="SSF50129">
    <property type="entry name" value="GroES-like"/>
    <property type="match status" value="1"/>
</dbReference>
<dbReference type="InterPro" id="IPR036291">
    <property type="entry name" value="NAD(P)-bd_dom_sf"/>
</dbReference>
<dbReference type="PANTHER" id="PTHR45348">
    <property type="entry name" value="HYPOTHETICAL OXIDOREDUCTASE (EUROFUNG)"/>
    <property type="match status" value="1"/>
</dbReference>
<comment type="caution">
    <text evidence="2">The sequence shown here is derived from an EMBL/GenBank/DDBJ whole genome shotgun (WGS) entry which is preliminary data.</text>
</comment>
<name>A0AAN6GUY5_9BASI</name>
<dbReference type="PANTHER" id="PTHR45348:SF2">
    <property type="entry name" value="ZINC-TYPE ALCOHOL DEHYDROGENASE-LIKE PROTEIN C2E1P3.01"/>
    <property type="match status" value="1"/>
</dbReference>
<gene>
    <name evidence="2" type="primary">IFR1_1</name>
    <name evidence="2" type="ORF">OC846_001622</name>
</gene>
<dbReference type="GO" id="GO:0016651">
    <property type="term" value="F:oxidoreductase activity, acting on NAD(P)H"/>
    <property type="evidence" value="ECO:0007669"/>
    <property type="project" value="InterPro"/>
</dbReference>
<keyword evidence="3" id="KW-1185">Reference proteome</keyword>
<evidence type="ECO:0000313" key="2">
    <source>
        <dbReference type="EMBL" id="KAK0555657.1"/>
    </source>
</evidence>
<dbReference type="EMBL" id="JAPDMZ010000025">
    <property type="protein sequence ID" value="KAK0555657.1"/>
    <property type="molecule type" value="Genomic_DNA"/>
</dbReference>